<dbReference type="InterPro" id="IPR017937">
    <property type="entry name" value="Thioredoxin_CS"/>
</dbReference>
<keyword evidence="5" id="KW-1185">Reference proteome</keyword>
<dbReference type="CDD" id="cd02966">
    <property type="entry name" value="TlpA_like_family"/>
    <property type="match status" value="1"/>
</dbReference>
<dbReference type="PANTHER" id="PTHR42852:SF17">
    <property type="entry name" value="THIOREDOXIN-LIKE PROTEIN HI_1115"/>
    <property type="match status" value="1"/>
</dbReference>
<dbReference type="PROSITE" id="PS00194">
    <property type="entry name" value="THIOREDOXIN_1"/>
    <property type="match status" value="1"/>
</dbReference>
<evidence type="ECO:0000256" key="1">
    <source>
        <dbReference type="ARBA" id="ARBA00023284"/>
    </source>
</evidence>
<gene>
    <name evidence="4" type="ORF">EV668_4915</name>
</gene>
<proteinExistence type="predicted"/>
<dbReference type="AlphaFoldDB" id="A0A4R7BL07"/>
<dbReference type="Pfam" id="PF00578">
    <property type="entry name" value="AhpC-TSA"/>
    <property type="match status" value="1"/>
</dbReference>
<reference evidence="4 5" key="1">
    <citation type="submission" date="2019-03" db="EMBL/GenBank/DDBJ databases">
        <title>Genomic Encyclopedia of Type Strains, Phase IV (KMG-IV): sequencing the most valuable type-strain genomes for metagenomic binning, comparative biology and taxonomic classification.</title>
        <authorList>
            <person name="Goeker M."/>
        </authorList>
    </citation>
    <scope>NUCLEOTIDE SEQUENCE [LARGE SCALE GENOMIC DNA]</scope>
    <source>
        <strain evidence="4 5">DSM 25903</strain>
    </source>
</reference>
<organism evidence="4 5">
    <name type="scientific">Enterovirga rhinocerotis</name>
    <dbReference type="NCBI Taxonomy" id="1339210"/>
    <lineage>
        <taxon>Bacteria</taxon>
        <taxon>Pseudomonadati</taxon>
        <taxon>Pseudomonadota</taxon>
        <taxon>Alphaproteobacteria</taxon>
        <taxon>Hyphomicrobiales</taxon>
        <taxon>Methylobacteriaceae</taxon>
        <taxon>Enterovirga</taxon>
    </lineage>
</organism>
<keyword evidence="2" id="KW-0732">Signal</keyword>
<feature type="signal peptide" evidence="2">
    <location>
        <begin position="1"/>
        <end position="18"/>
    </location>
</feature>
<dbReference type="InterPro" id="IPR050553">
    <property type="entry name" value="Thioredoxin_ResA/DsbE_sf"/>
</dbReference>
<dbReference type="PANTHER" id="PTHR42852">
    <property type="entry name" value="THIOL:DISULFIDE INTERCHANGE PROTEIN DSBE"/>
    <property type="match status" value="1"/>
</dbReference>
<keyword evidence="1" id="KW-0676">Redox-active center</keyword>
<dbReference type="RefSeq" id="WP_133775150.1">
    <property type="nucleotide sequence ID" value="NZ_SNZR01000019.1"/>
</dbReference>
<evidence type="ECO:0000313" key="4">
    <source>
        <dbReference type="EMBL" id="TDR84556.1"/>
    </source>
</evidence>
<dbReference type="SUPFAM" id="SSF52833">
    <property type="entry name" value="Thioredoxin-like"/>
    <property type="match status" value="1"/>
</dbReference>
<dbReference type="Proteomes" id="UP000295122">
    <property type="component" value="Unassembled WGS sequence"/>
</dbReference>
<dbReference type="InterPro" id="IPR000866">
    <property type="entry name" value="AhpC/TSA"/>
</dbReference>
<dbReference type="Gene3D" id="3.40.30.10">
    <property type="entry name" value="Glutaredoxin"/>
    <property type="match status" value="1"/>
</dbReference>
<dbReference type="GO" id="GO:0016209">
    <property type="term" value="F:antioxidant activity"/>
    <property type="evidence" value="ECO:0007669"/>
    <property type="project" value="InterPro"/>
</dbReference>
<evidence type="ECO:0000259" key="3">
    <source>
        <dbReference type="PROSITE" id="PS51352"/>
    </source>
</evidence>
<name>A0A4R7BL07_9HYPH</name>
<protein>
    <submittedName>
        <fullName evidence="4">Peroxiredoxin</fullName>
    </submittedName>
</protein>
<sequence>MGIVALALIAAAPMRASATDPENRLEAAADITPRTLALGALGGGRREAADHRGRVVLVHFFATWCEPCRPELASLDRLNREMGPRGVEILAVSVAEPEMRLRRFFAEQPVSFAILLDQDRAASRAWAIEALPSTVVLDRWGVPRLAVRGDLDWQRAEVRAALDDLLDETEPRRTGGDRP</sequence>
<dbReference type="PROSITE" id="PS51352">
    <property type="entry name" value="THIOREDOXIN_2"/>
    <property type="match status" value="1"/>
</dbReference>
<feature type="chain" id="PRO_5020595185" evidence="2">
    <location>
        <begin position="19"/>
        <end position="179"/>
    </location>
</feature>
<dbReference type="EMBL" id="SNZR01000019">
    <property type="protein sequence ID" value="TDR84556.1"/>
    <property type="molecule type" value="Genomic_DNA"/>
</dbReference>
<comment type="caution">
    <text evidence="4">The sequence shown here is derived from an EMBL/GenBank/DDBJ whole genome shotgun (WGS) entry which is preliminary data.</text>
</comment>
<dbReference type="InterPro" id="IPR013766">
    <property type="entry name" value="Thioredoxin_domain"/>
</dbReference>
<dbReference type="GO" id="GO:0015036">
    <property type="term" value="F:disulfide oxidoreductase activity"/>
    <property type="evidence" value="ECO:0007669"/>
    <property type="project" value="UniProtKB-ARBA"/>
</dbReference>
<dbReference type="InterPro" id="IPR036249">
    <property type="entry name" value="Thioredoxin-like_sf"/>
</dbReference>
<accession>A0A4R7BL07</accession>
<feature type="domain" description="Thioredoxin" evidence="3">
    <location>
        <begin position="6"/>
        <end position="167"/>
    </location>
</feature>
<evidence type="ECO:0000313" key="5">
    <source>
        <dbReference type="Proteomes" id="UP000295122"/>
    </source>
</evidence>
<dbReference type="OrthoDB" id="9811352at2"/>
<evidence type="ECO:0000256" key="2">
    <source>
        <dbReference type="SAM" id="SignalP"/>
    </source>
</evidence>